<reference evidence="2" key="1">
    <citation type="journal article" date="2021" name="Proc. Natl. Acad. Sci. U.S.A.">
        <title>A Catalog of Tens of Thousands of Viruses from Human Metagenomes Reveals Hidden Associations with Chronic Diseases.</title>
        <authorList>
            <person name="Tisza M.J."/>
            <person name="Buck C.B."/>
        </authorList>
    </citation>
    <scope>NUCLEOTIDE SEQUENCE</scope>
    <source>
        <strain evidence="2">Cty7j44</strain>
    </source>
</reference>
<evidence type="ECO:0000256" key="1">
    <source>
        <dbReference type="SAM" id="MobiDB-lite"/>
    </source>
</evidence>
<feature type="compositionally biased region" description="Polar residues" evidence="1">
    <location>
        <begin position="216"/>
        <end position="229"/>
    </location>
</feature>
<accession>A0A8S5QZK7</accession>
<organism evidence="2">
    <name type="scientific">Podoviridae sp. cty7j44</name>
    <dbReference type="NCBI Taxonomy" id="2826593"/>
    <lineage>
        <taxon>Viruses</taxon>
        <taxon>Duplodnaviria</taxon>
        <taxon>Heunggongvirae</taxon>
        <taxon>Uroviricota</taxon>
        <taxon>Caudoviricetes</taxon>
    </lineage>
</organism>
<name>A0A8S5QZK7_9CAUD</name>
<protein>
    <submittedName>
        <fullName evidence="2">Uncharacterized protein</fullName>
    </submittedName>
</protein>
<feature type="region of interest" description="Disordered" evidence="1">
    <location>
        <begin position="142"/>
        <end position="231"/>
    </location>
</feature>
<feature type="compositionally biased region" description="Polar residues" evidence="1">
    <location>
        <begin position="146"/>
        <end position="161"/>
    </location>
</feature>
<sequence>MKITENNPKLFQTIGDIFPFSPDDCYKFCQGSASFLQLYKYIIRKIYLDEVSPQLLNTYLSKFSERRLSNAVKRNLSWYGLQEILLGSESVWVPSLNCINTISSMIYNLYREKWDRMSEDFKLTYDVLKPLQMDSSYDTITDHMETTSNSDNSRNKSGTSADNNETEYDNTDNKIYGFNSADGVNSDSSKNTSKDNSNGTFSSSDTYKGTDIYSRDANSQKTVTRSGNIGNRLPSEMLLKEIEFRKNMLKDIIVSDINSILTRSKYI</sequence>
<feature type="compositionally biased region" description="Low complexity" evidence="1">
    <location>
        <begin position="185"/>
        <end position="198"/>
    </location>
</feature>
<proteinExistence type="predicted"/>
<dbReference type="EMBL" id="BK015767">
    <property type="protein sequence ID" value="DAE24100.1"/>
    <property type="molecule type" value="Genomic_DNA"/>
</dbReference>
<evidence type="ECO:0000313" key="2">
    <source>
        <dbReference type="EMBL" id="DAE24100.1"/>
    </source>
</evidence>